<keyword evidence="2" id="KW-1185">Reference proteome</keyword>
<organism evidence="1 2">
    <name type="scientific">Bradyrhizobium commune</name>
    <dbReference type="NCBI Taxonomy" id="83627"/>
    <lineage>
        <taxon>Bacteria</taxon>
        <taxon>Pseudomonadati</taxon>
        <taxon>Pseudomonadota</taxon>
        <taxon>Alphaproteobacteria</taxon>
        <taxon>Hyphomicrobiales</taxon>
        <taxon>Nitrobacteraceae</taxon>
        <taxon>Bradyrhizobium</taxon>
    </lineage>
</organism>
<dbReference type="EMBL" id="CP061379">
    <property type="protein sequence ID" value="QPF88609.1"/>
    <property type="molecule type" value="Genomic_DNA"/>
</dbReference>
<protein>
    <submittedName>
        <fullName evidence="1">Uncharacterized protein</fullName>
    </submittedName>
</protein>
<reference evidence="1 2" key="1">
    <citation type="submission" date="2020-09" db="EMBL/GenBank/DDBJ databases">
        <title>Complete genomes of bradyrhizobia occurring on native shrubby legumes in Australia.</title>
        <authorList>
            <person name="Lafay B."/>
        </authorList>
    </citation>
    <scope>NUCLEOTIDE SEQUENCE [LARGE SCALE GENOMIC DNA]</scope>
    <source>
        <strain evidence="1 2">BDV5040</strain>
    </source>
</reference>
<dbReference type="RefSeq" id="WP_195798162.1">
    <property type="nucleotide sequence ID" value="NZ_CP061379.1"/>
</dbReference>
<dbReference type="KEGG" id="bcou:IC761_18895"/>
<accession>A0A7S9D198</accession>
<dbReference type="AlphaFoldDB" id="A0A7S9D198"/>
<name>A0A7S9D198_9BRAD</name>
<evidence type="ECO:0000313" key="1">
    <source>
        <dbReference type="EMBL" id="QPF88609.1"/>
    </source>
</evidence>
<dbReference type="Proteomes" id="UP000594621">
    <property type="component" value="Chromosome"/>
</dbReference>
<proteinExistence type="predicted"/>
<gene>
    <name evidence="1" type="ORF">IC761_18895</name>
</gene>
<sequence>MLNLLRVERDFSLIKMAPAGLECFTSDVLDGNSRCLELAMKGLREKLQVPIASRARDKMGYLQDADLGVVNVTAFAAGDGPKVMIVEHFSHSKHLR</sequence>
<evidence type="ECO:0000313" key="2">
    <source>
        <dbReference type="Proteomes" id="UP000594621"/>
    </source>
</evidence>